<proteinExistence type="predicted"/>
<protein>
    <submittedName>
        <fullName evidence="1">Uncharacterized protein</fullName>
    </submittedName>
</protein>
<accession>A0A822CTG6</accession>
<dbReference type="AlphaFoldDB" id="A0A822CTG6"/>
<name>A0A822CTG6_9BILA</name>
<comment type="caution">
    <text evidence="1">The sequence shown here is derived from an EMBL/GenBank/DDBJ whole genome shotgun (WGS) entry which is preliminary data.</text>
</comment>
<evidence type="ECO:0000313" key="2">
    <source>
        <dbReference type="Proteomes" id="UP000663848"/>
    </source>
</evidence>
<reference evidence="1" key="1">
    <citation type="submission" date="2021-02" db="EMBL/GenBank/DDBJ databases">
        <authorList>
            <person name="Nowell W R."/>
        </authorList>
    </citation>
    <scope>NUCLEOTIDE SEQUENCE</scope>
</reference>
<feature type="non-terminal residue" evidence="1">
    <location>
        <position position="48"/>
    </location>
</feature>
<dbReference type="Proteomes" id="UP000663848">
    <property type="component" value="Unassembled WGS sequence"/>
</dbReference>
<dbReference type="EMBL" id="CAJOBR010050982">
    <property type="protein sequence ID" value="CAF5050723.1"/>
    <property type="molecule type" value="Genomic_DNA"/>
</dbReference>
<gene>
    <name evidence="1" type="ORF">QYT958_LOCUS42027</name>
</gene>
<sequence>MIRIPTTQHGILNKSLLKEYLQQFAKLKKRIICSLNAASNISGILTDV</sequence>
<organism evidence="1 2">
    <name type="scientific">Rotaria socialis</name>
    <dbReference type="NCBI Taxonomy" id="392032"/>
    <lineage>
        <taxon>Eukaryota</taxon>
        <taxon>Metazoa</taxon>
        <taxon>Spiralia</taxon>
        <taxon>Gnathifera</taxon>
        <taxon>Rotifera</taxon>
        <taxon>Eurotatoria</taxon>
        <taxon>Bdelloidea</taxon>
        <taxon>Philodinida</taxon>
        <taxon>Philodinidae</taxon>
        <taxon>Rotaria</taxon>
    </lineage>
</organism>
<evidence type="ECO:0000313" key="1">
    <source>
        <dbReference type="EMBL" id="CAF5050723.1"/>
    </source>
</evidence>